<keyword evidence="7" id="KW-1185">Reference proteome</keyword>
<gene>
    <name evidence="6" type="ORF">V5F32_11455</name>
</gene>
<evidence type="ECO:0000256" key="2">
    <source>
        <dbReference type="ARBA" id="ARBA00023125"/>
    </source>
</evidence>
<keyword evidence="1" id="KW-0805">Transcription regulation</keyword>
<evidence type="ECO:0000313" key="7">
    <source>
        <dbReference type="Proteomes" id="UP001604002"/>
    </source>
</evidence>
<name>A0ABW6ZYF6_9HYPH</name>
<dbReference type="InterPro" id="IPR001647">
    <property type="entry name" value="HTH_TetR"/>
</dbReference>
<feature type="DNA-binding region" description="H-T-H motif" evidence="4">
    <location>
        <begin position="34"/>
        <end position="53"/>
    </location>
</feature>
<comment type="caution">
    <text evidence="6">The sequence shown here is derived from an EMBL/GenBank/DDBJ whole genome shotgun (WGS) entry which is preliminary data.</text>
</comment>
<reference evidence="6 7" key="1">
    <citation type="submission" date="2024-02" db="EMBL/GenBank/DDBJ databases">
        <title>Expansion and revision of Xanthobacter and proposal of Roseixanthobacter gen. nov.</title>
        <authorList>
            <person name="Soltysiak M.P.M."/>
            <person name="Jalihal A."/>
            <person name="Ory A."/>
            <person name="Chrisophersen C."/>
            <person name="Lee A.D."/>
            <person name="Boulton J."/>
            <person name="Springer M."/>
        </authorList>
    </citation>
    <scope>NUCLEOTIDE SEQUENCE [LARGE SCALE GENOMIC DNA]</scope>
    <source>
        <strain evidence="6 7">23A</strain>
    </source>
</reference>
<evidence type="ECO:0000313" key="6">
    <source>
        <dbReference type="EMBL" id="MFG1372782.1"/>
    </source>
</evidence>
<feature type="domain" description="HTH tetR-type" evidence="5">
    <location>
        <begin position="11"/>
        <end position="71"/>
    </location>
</feature>
<protein>
    <submittedName>
        <fullName evidence="6">TetR family transcriptional regulator C-terminal domain-containing protein</fullName>
    </submittedName>
</protein>
<proteinExistence type="predicted"/>
<keyword evidence="3" id="KW-0804">Transcription</keyword>
<dbReference type="PANTHER" id="PTHR47506:SF6">
    <property type="entry name" value="HTH-TYPE TRANSCRIPTIONAL REPRESSOR NEMR"/>
    <property type="match status" value="1"/>
</dbReference>
<sequence>MANRAPNRRGAETRAKLLAAGLSEFHARGFNATGVDVIAKAAEVPKGSFYNLFESKEAFAAEIIDLYFERHRGKIAEFFDKADLPPLDRLRGYFHERIGFFIGLGFKKGCMMGNLSLETADHSERMRQRLAENFNIWSGQFAATIGEAQSRGDIKSKTDPAVLADFILNSWEGALLRMKAAQSVRPLEEATKIIFETILV</sequence>
<dbReference type="InterPro" id="IPR009057">
    <property type="entry name" value="Homeodomain-like_sf"/>
</dbReference>
<dbReference type="EMBL" id="JBAFVH010000006">
    <property type="protein sequence ID" value="MFG1372782.1"/>
    <property type="molecule type" value="Genomic_DNA"/>
</dbReference>
<dbReference type="PROSITE" id="PS50977">
    <property type="entry name" value="HTH_TETR_2"/>
    <property type="match status" value="1"/>
</dbReference>
<dbReference type="PANTHER" id="PTHR47506">
    <property type="entry name" value="TRANSCRIPTIONAL REGULATORY PROTEIN"/>
    <property type="match status" value="1"/>
</dbReference>
<evidence type="ECO:0000256" key="3">
    <source>
        <dbReference type="ARBA" id="ARBA00023163"/>
    </source>
</evidence>
<dbReference type="Pfam" id="PF16925">
    <property type="entry name" value="TetR_C_13"/>
    <property type="match status" value="1"/>
</dbReference>
<dbReference type="Gene3D" id="1.10.357.10">
    <property type="entry name" value="Tetracycline Repressor, domain 2"/>
    <property type="match status" value="1"/>
</dbReference>
<evidence type="ECO:0000256" key="1">
    <source>
        <dbReference type="ARBA" id="ARBA00023015"/>
    </source>
</evidence>
<dbReference type="InterPro" id="IPR011075">
    <property type="entry name" value="TetR_C"/>
</dbReference>
<dbReference type="RefSeq" id="WP_149576444.1">
    <property type="nucleotide sequence ID" value="NZ_JAKOAT010000003.1"/>
</dbReference>
<accession>A0ABW6ZYF6</accession>
<keyword evidence="2 4" id="KW-0238">DNA-binding</keyword>
<organism evidence="6 7">
    <name type="scientific">Xanthobacter oligotrophicus</name>
    <dbReference type="NCBI Taxonomy" id="2607286"/>
    <lineage>
        <taxon>Bacteria</taxon>
        <taxon>Pseudomonadati</taxon>
        <taxon>Pseudomonadota</taxon>
        <taxon>Alphaproteobacteria</taxon>
        <taxon>Hyphomicrobiales</taxon>
        <taxon>Xanthobacteraceae</taxon>
        <taxon>Xanthobacter</taxon>
    </lineage>
</organism>
<dbReference type="SUPFAM" id="SSF46689">
    <property type="entry name" value="Homeodomain-like"/>
    <property type="match status" value="1"/>
</dbReference>
<dbReference type="SUPFAM" id="SSF48498">
    <property type="entry name" value="Tetracyclin repressor-like, C-terminal domain"/>
    <property type="match status" value="1"/>
</dbReference>
<dbReference type="InterPro" id="IPR036271">
    <property type="entry name" value="Tet_transcr_reg_TetR-rel_C_sf"/>
</dbReference>
<dbReference type="Pfam" id="PF00440">
    <property type="entry name" value="TetR_N"/>
    <property type="match status" value="1"/>
</dbReference>
<dbReference type="Proteomes" id="UP001604002">
    <property type="component" value="Unassembled WGS sequence"/>
</dbReference>
<evidence type="ECO:0000256" key="4">
    <source>
        <dbReference type="PROSITE-ProRule" id="PRU00335"/>
    </source>
</evidence>
<evidence type="ECO:0000259" key="5">
    <source>
        <dbReference type="PROSITE" id="PS50977"/>
    </source>
</evidence>